<dbReference type="SUPFAM" id="SSF51126">
    <property type="entry name" value="Pectin lyase-like"/>
    <property type="match status" value="1"/>
</dbReference>
<comment type="caution">
    <text evidence="3">The sequence shown here is derived from an EMBL/GenBank/DDBJ whole genome shotgun (WGS) entry which is preliminary data.</text>
</comment>
<evidence type="ECO:0000313" key="4">
    <source>
        <dbReference type="Proteomes" id="UP000240357"/>
    </source>
</evidence>
<dbReference type="InterPro" id="IPR011050">
    <property type="entry name" value="Pectin_lyase_fold/virulence"/>
</dbReference>
<keyword evidence="1" id="KW-0732">Signal</keyword>
<name>A0A2T2YNT0_9BACT</name>
<reference evidence="3 4" key="1">
    <citation type="submission" date="2018-03" db="EMBL/GenBank/DDBJ databases">
        <title>Adhaeribacter sp. HMF7605 Genome sequencing and assembly.</title>
        <authorList>
            <person name="Kang H."/>
            <person name="Kang J."/>
            <person name="Cha I."/>
            <person name="Kim H."/>
            <person name="Joh K."/>
        </authorList>
    </citation>
    <scope>NUCLEOTIDE SEQUENCE [LARGE SCALE GENOMIC DNA]</scope>
    <source>
        <strain evidence="3 4">HMF7605</strain>
    </source>
</reference>
<sequence>MQRPKWKNLNYCFWFLFLLAGFPVRANTYSVLDFGAVADAKTQNTKAIQKAIDKCAETGGIVFFPKGTFLSGTIYLKSNILLHLSPMAVLKGSALPQDYLFTGLRILSAARQKHLFSECRLSVAKPR</sequence>
<dbReference type="PANTHER" id="PTHR31339:SF9">
    <property type="entry name" value="PLASMIN AND FIBRONECTIN-BINDING PROTEIN A"/>
    <property type="match status" value="1"/>
</dbReference>
<dbReference type="PANTHER" id="PTHR31339">
    <property type="entry name" value="PECTIN LYASE-RELATED"/>
    <property type="match status" value="1"/>
</dbReference>
<dbReference type="EMBL" id="PYFT01000001">
    <property type="protein sequence ID" value="PSR57162.1"/>
    <property type="molecule type" value="Genomic_DNA"/>
</dbReference>
<dbReference type="Proteomes" id="UP000240357">
    <property type="component" value="Unassembled WGS sequence"/>
</dbReference>
<dbReference type="OrthoDB" id="9795222at2"/>
<gene>
    <name evidence="3" type="ORF">AHMF7605_03825</name>
</gene>
<feature type="signal peptide" evidence="1">
    <location>
        <begin position="1"/>
        <end position="26"/>
    </location>
</feature>
<keyword evidence="4" id="KW-1185">Reference proteome</keyword>
<dbReference type="RefSeq" id="WP_106933334.1">
    <property type="nucleotide sequence ID" value="NZ_PYFT01000001.1"/>
</dbReference>
<dbReference type="AlphaFoldDB" id="A0A2T2YNT0"/>
<protein>
    <recommendedName>
        <fullName evidence="2">Rhamnogalacturonase A/B/Epimerase-like pectate lyase domain-containing protein</fullName>
    </recommendedName>
</protein>
<dbReference type="InterPro" id="IPR051801">
    <property type="entry name" value="GH28_Enzymes"/>
</dbReference>
<feature type="domain" description="Rhamnogalacturonase A/B/Epimerase-like pectate lyase" evidence="2">
    <location>
        <begin position="30"/>
        <end position="86"/>
    </location>
</feature>
<evidence type="ECO:0000313" key="3">
    <source>
        <dbReference type="EMBL" id="PSR57162.1"/>
    </source>
</evidence>
<evidence type="ECO:0000259" key="2">
    <source>
        <dbReference type="Pfam" id="PF12708"/>
    </source>
</evidence>
<dbReference type="Gene3D" id="2.160.20.10">
    <property type="entry name" value="Single-stranded right-handed beta-helix, Pectin lyase-like"/>
    <property type="match status" value="1"/>
</dbReference>
<dbReference type="InterPro" id="IPR012334">
    <property type="entry name" value="Pectin_lyas_fold"/>
</dbReference>
<dbReference type="Pfam" id="PF12708">
    <property type="entry name" value="Pect-lyase_RHGA_epim"/>
    <property type="match status" value="1"/>
</dbReference>
<accession>A0A2T2YNT0</accession>
<evidence type="ECO:0000256" key="1">
    <source>
        <dbReference type="SAM" id="SignalP"/>
    </source>
</evidence>
<organism evidence="3 4">
    <name type="scientific">Adhaeribacter arboris</name>
    <dbReference type="NCBI Taxonomy" id="2072846"/>
    <lineage>
        <taxon>Bacteria</taxon>
        <taxon>Pseudomonadati</taxon>
        <taxon>Bacteroidota</taxon>
        <taxon>Cytophagia</taxon>
        <taxon>Cytophagales</taxon>
        <taxon>Hymenobacteraceae</taxon>
        <taxon>Adhaeribacter</taxon>
    </lineage>
</organism>
<proteinExistence type="predicted"/>
<dbReference type="InterPro" id="IPR024535">
    <property type="entry name" value="RHGA/B-epi-like_pectate_lyase"/>
</dbReference>
<feature type="chain" id="PRO_5015729395" description="Rhamnogalacturonase A/B/Epimerase-like pectate lyase domain-containing protein" evidence="1">
    <location>
        <begin position="27"/>
        <end position="127"/>
    </location>
</feature>